<reference evidence="1 2" key="1">
    <citation type="submission" date="2018-01" db="EMBL/GenBank/DDBJ databases">
        <title>Co-occurrence of chitin degradation, pigmentation and bioactivity in marine Pseudoalteromonas.</title>
        <authorList>
            <person name="Paulsen S."/>
            <person name="Gram L."/>
            <person name="Machado H."/>
        </authorList>
    </citation>
    <scope>NUCLEOTIDE SEQUENCE [LARGE SCALE GENOMIC DNA]</scope>
    <source>
        <strain evidence="1 2">S3898</strain>
    </source>
</reference>
<name>A0A4V2EJW4_9GAMM</name>
<sequence>MTPDERLNSLSTSLCPQSFSILSNYAKSRTSQGKQHLINVVNTYIELLKNPLRTGDGSKITITLEHIRTHLCQNYSRGVVLQRLSELYKLTSLLMAKNVITGDVVFPDKPNSTESFDAFRTQKVPVEILNKIKVKKPKADEEFLSTLSKTCPVEIAARLKEHVYNFKIVKHHRAPLNDFLNYIYSEHPKWHEHPQIIEGSLLKYRNNLLNKLSRNSAYGRFQNVKNAINILSEHGLISSETDLPENLRRCTKTQKVRIENPLLCSTDIYDERKKNTFASSPLFINSLANELEINLKTLIAEAKAIVIEGYKKFKEQSKVISSSEKHEFLKHPNLRIKKTVKSFDNRTWERECNPFSATGSSTPIRTNNLVAYFDHFYECFIGGSGKHDLEGLNYTIDVQQYLGLTIQVASAMQILIVEELGINPYSLYRVRVHSDGHGHEFIQVTDDGSVRIRALKLRARHTKTKIAKGSANNLLDVSEVNISAATCLKMALEMTSRARNFTKQKELWLCPMKKGVRNPTPENFQSAFNTIRAKASKKSELLKSATLKKVRSSKGVLIYLNSRGDSLKTASYFGNTVKTTLGRYIPEYLTELVFRVKIRAFQNILLYMAIAHDESPAHSLALSNDEFSKQVTKAFQNTDMGGALFESLQSKESEDNTSETKYFCVSLKNIMLAIKYAKEGKNQTLKSDCLTVISMISEGPVIMKQLLRQAHKLLNTTGGN</sequence>
<organism evidence="1 2">
    <name type="scientific">Pseudoalteromonas phenolica</name>
    <dbReference type="NCBI Taxonomy" id="161398"/>
    <lineage>
        <taxon>Bacteria</taxon>
        <taxon>Pseudomonadati</taxon>
        <taxon>Pseudomonadota</taxon>
        <taxon>Gammaproteobacteria</taxon>
        <taxon>Alteromonadales</taxon>
        <taxon>Pseudoalteromonadaceae</taxon>
        <taxon>Pseudoalteromonas</taxon>
    </lineage>
</organism>
<evidence type="ECO:0000313" key="1">
    <source>
        <dbReference type="EMBL" id="RZQ53758.1"/>
    </source>
</evidence>
<proteinExistence type="predicted"/>
<dbReference type="EMBL" id="PPSX01000022">
    <property type="protein sequence ID" value="RZQ53758.1"/>
    <property type="molecule type" value="Genomic_DNA"/>
</dbReference>
<evidence type="ECO:0000313" key="2">
    <source>
        <dbReference type="Proteomes" id="UP000291338"/>
    </source>
</evidence>
<gene>
    <name evidence="1" type="ORF">C1E23_07785</name>
</gene>
<protein>
    <submittedName>
        <fullName evidence="1">Uncharacterized protein</fullName>
    </submittedName>
</protein>
<dbReference type="Proteomes" id="UP000291338">
    <property type="component" value="Unassembled WGS sequence"/>
</dbReference>
<comment type="caution">
    <text evidence="1">The sequence shown here is derived from an EMBL/GenBank/DDBJ whole genome shotgun (WGS) entry which is preliminary data.</text>
</comment>
<dbReference type="RefSeq" id="WP_130255032.1">
    <property type="nucleotide sequence ID" value="NZ_PPSX01000022.1"/>
</dbReference>
<dbReference type="AlphaFoldDB" id="A0A4V2EJW4"/>
<accession>A0A4V2EJW4</accession>